<dbReference type="InterPro" id="IPR036249">
    <property type="entry name" value="Thioredoxin-like_sf"/>
</dbReference>
<evidence type="ECO:0000259" key="2">
    <source>
        <dbReference type="PROSITE" id="PS50405"/>
    </source>
</evidence>
<feature type="domain" description="GST N-terminal" evidence="1">
    <location>
        <begin position="3"/>
        <end position="94"/>
    </location>
</feature>
<comment type="caution">
    <text evidence="3">The sequence shown here is derived from an EMBL/GenBank/DDBJ whole genome shotgun (WGS) entry which is preliminary data.</text>
</comment>
<organism evidence="3 4">
    <name type="scientific">Lyophyllum shimeji</name>
    <name type="common">Hon-shimeji</name>
    <name type="synonym">Tricholoma shimeji</name>
    <dbReference type="NCBI Taxonomy" id="47721"/>
    <lineage>
        <taxon>Eukaryota</taxon>
        <taxon>Fungi</taxon>
        <taxon>Dikarya</taxon>
        <taxon>Basidiomycota</taxon>
        <taxon>Agaricomycotina</taxon>
        <taxon>Agaricomycetes</taxon>
        <taxon>Agaricomycetidae</taxon>
        <taxon>Agaricales</taxon>
        <taxon>Tricholomatineae</taxon>
        <taxon>Lyophyllaceae</taxon>
        <taxon>Lyophyllum</taxon>
    </lineage>
</organism>
<keyword evidence="4" id="KW-1185">Reference proteome</keyword>
<dbReference type="PROSITE" id="PS51354">
    <property type="entry name" value="GLUTAREDOXIN_2"/>
    <property type="match status" value="1"/>
</dbReference>
<dbReference type="SFLD" id="SFLDS00019">
    <property type="entry name" value="Glutathione_Transferase_(cytos"/>
    <property type="match status" value="2"/>
</dbReference>
<dbReference type="PROSITE" id="PS50405">
    <property type="entry name" value="GST_CTER"/>
    <property type="match status" value="1"/>
</dbReference>
<dbReference type="CDD" id="cd00570">
    <property type="entry name" value="GST_N_family"/>
    <property type="match status" value="2"/>
</dbReference>
<dbReference type="SUPFAM" id="SSF52833">
    <property type="entry name" value="Thioredoxin-like"/>
    <property type="match status" value="2"/>
</dbReference>
<name>A0A9P3PQ71_LYOSH</name>
<dbReference type="GO" id="GO:0005737">
    <property type="term" value="C:cytoplasm"/>
    <property type="evidence" value="ECO:0007669"/>
    <property type="project" value="TreeGrafter"/>
</dbReference>
<sequence length="455" mass="50290">MAKQLTLYTAKVCPYAHRVEIALQEAGVPFIRFEINLQNKPEWYASKANPASKVPAITYGGPAVDPSDPSPESEKIAESLVLLEFVADISGKLLPADPVGRARVRFFIDAVSNQFLPAMWGTVLRGEPIENVFNALDKLQALLPAEGFAIGNEFTIADASVAPFLARLEVILKMGFGSFKDGTGKNVYETLQSDPKFARYRKYYSDLTARESFKKTWDEEEVCPYAQRVEIALQEAGIDFTRFEIDLQNKPHWYATLVNPASKVPAVAYGGPCVDPSQPSPESEKIVESLVLLEFIADISCKLLPADPVLRARVRLFINAVSGSFDPALWASVLRGEPVANILSAVEKIQALLPSDGFAVGPEFTIADAALAPFLARLEIILKNDFGAFEEGTGKEAYELLESNPKYARYRQYSCDIKARDSFEKTFPEEAVVTRLAERHAERKAQVAKPKCPFL</sequence>
<dbReference type="Proteomes" id="UP001063166">
    <property type="component" value="Unassembled WGS sequence"/>
</dbReference>
<accession>A0A9P3PQ71</accession>
<evidence type="ECO:0000313" key="4">
    <source>
        <dbReference type="Proteomes" id="UP001063166"/>
    </source>
</evidence>
<dbReference type="SFLD" id="SFLDG00358">
    <property type="entry name" value="Main_(cytGST)"/>
    <property type="match status" value="2"/>
</dbReference>
<dbReference type="Pfam" id="PF13410">
    <property type="entry name" value="GST_C_2"/>
    <property type="match status" value="2"/>
</dbReference>
<feature type="domain" description="GST N-terminal" evidence="1">
    <location>
        <begin position="213"/>
        <end position="304"/>
    </location>
</feature>
<evidence type="ECO:0000313" key="3">
    <source>
        <dbReference type="EMBL" id="GLB39376.1"/>
    </source>
</evidence>
<dbReference type="Gene3D" id="1.20.1050.10">
    <property type="match status" value="2"/>
</dbReference>
<dbReference type="EMBL" id="BRPK01000006">
    <property type="protein sequence ID" value="GLB39376.1"/>
    <property type="molecule type" value="Genomic_DNA"/>
</dbReference>
<dbReference type="InterPro" id="IPR010987">
    <property type="entry name" value="Glutathione-S-Trfase_C-like"/>
</dbReference>
<dbReference type="InterPro" id="IPR036282">
    <property type="entry name" value="Glutathione-S-Trfase_C_sf"/>
</dbReference>
<dbReference type="CDD" id="cd00299">
    <property type="entry name" value="GST_C_family"/>
    <property type="match status" value="2"/>
</dbReference>
<proteinExistence type="predicted"/>
<dbReference type="PANTHER" id="PTHR43968">
    <property type="match status" value="1"/>
</dbReference>
<dbReference type="SUPFAM" id="SSF47616">
    <property type="entry name" value="GST C-terminal domain-like"/>
    <property type="match status" value="2"/>
</dbReference>
<dbReference type="OrthoDB" id="202840at2759"/>
<dbReference type="Pfam" id="PF13409">
    <property type="entry name" value="GST_N_2"/>
    <property type="match status" value="2"/>
</dbReference>
<feature type="domain" description="GST C-terminal" evidence="2">
    <location>
        <begin position="97"/>
        <end position="225"/>
    </location>
</feature>
<dbReference type="PROSITE" id="PS50404">
    <property type="entry name" value="GST_NTER"/>
    <property type="match status" value="2"/>
</dbReference>
<dbReference type="Gene3D" id="3.40.30.10">
    <property type="entry name" value="Glutaredoxin"/>
    <property type="match status" value="2"/>
</dbReference>
<dbReference type="InterPro" id="IPR050983">
    <property type="entry name" value="GST_Omega/HSP26"/>
</dbReference>
<dbReference type="AlphaFoldDB" id="A0A9P3PQ71"/>
<dbReference type="InterPro" id="IPR004045">
    <property type="entry name" value="Glutathione_S-Trfase_N"/>
</dbReference>
<dbReference type="PANTHER" id="PTHR43968:SF8">
    <property type="entry name" value="S-TRANSFERASE, PUTATIVE (AFU_ORTHOLOGUE AFUA_2G00590)-RELATED"/>
    <property type="match status" value="1"/>
</dbReference>
<gene>
    <name evidence="3" type="ORF">LshimejAT787_0605380</name>
</gene>
<reference evidence="3" key="1">
    <citation type="submission" date="2022-07" db="EMBL/GenBank/DDBJ databases">
        <title>The genome of Lyophyllum shimeji provides insight into the initial evolution of ectomycorrhizal fungal genome.</title>
        <authorList>
            <person name="Kobayashi Y."/>
            <person name="Shibata T."/>
            <person name="Hirakawa H."/>
            <person name="Shigenobu S."/>
            <person name="Nishiyama T."/>
            <person name="Yamada A."/>
            <person name="Hasebe M."/>
            <person name="Kawaguchi M."/>
        </authorList>
    </citation>
    <scope>NUCLEOTIDE SEQUENCE</scope>
    <source>
        <strain evidence="3">AT787</strain>
    </source>
</reference>
<protein>
    <submittedName>
        <fullName evidence="3">Glutathione</fullName>
    </submittedName>
</protein>
<dbReference type="InterPro" id="IPR040079">
    <property type="entry name" value="Glutathione_S-Trfase"/>
</dbReference>
<evidence type="ECO:0000259" key="1">
    <source>
        <dbReference type="PROSITE" id="PS50404"/>
    </source>
</evidence>